<dbReference type="PANTHER" id="PTHR10772">
    <property type="entry name" value="10 KDA HEAT SHOCK PROTEIN"/>
    <property type="match status" value="1"/>
</dbReference>
<sequence>MKFTAALVSLSVASVSAFAPLSTTTTSTTLSAKIDGRTVESGTVVPTNNFILVKVAPAVEETEGGILLTGKAKVQKTEGSVVSTGPGKTHPDTGVLFEMPISAGDNVVYGTYDGTEIDIDGEKHTLIRDDDVLVRFEGDELTLDSCSTIQDAVLVYVETKEVATEGGILLAASSKTESRPSTGKVVKVGPGRCATNGERMEMEIEEGDFIKFRDYAGNEVEIEGEDYTVVRALDILAKF</sequence>
<reference evidence="8 9" key="1">
    <citation type="submission" date="2019-01" db="EMBL/GenBank/DDBJ databases">
        <authorList>
            <person name="Ferrante I. M."/>
        </authorList>
    </citation>
    <scope>NUCLEOTIDE SEQUENCE [LARGE SCALE GENOMIC DNA]</scope>
    <source>
        <strain evidence="8 9">B856</strain>
    </source>
</reference>
<dbReference type="GO" id="GO:0005739">
    <property type="term" value="C:mitochondrion"/>
    <property type="evidence" value="ECO:0007669"/>
    <property type="project" value="TreeGrafter"/>
</dbReference>
<evidence type="ECO:0000256" key="5">
    <source>
        <dbReference type="ARBA" id="ARBA00079398"/>
    </source>
</evidence>
<dbReference type="FunFam" id="2.30.33.40:FF:000001">
    <property type="entry name" value="10 kDa chaperonin"/>
    <property type="match status" value="2"/>
</dbReference>
<name>A0A448Z345_9STRA</name>
<protein>
    <recommendedName>
        <fullName evidence="4">20 kDa chaperonin, chloroplastic</fullName>
    </recommendedName>
    <alternativeName>
        <fullName evidence="3">Chaperonin 10</fullName>
    </alternativeName>
    <alternativeName>
        <fullName evidence="5">Protein Cpn21</fullName>
    </alternativeName>
</protein>
<dbReference type="PANTHER" id="PTHR10772:SF63">
    <property type="entry name" value="20 KDA CHAPERONIN, CHLOROPLASTIC"/>
    <property type="match status" value="1"/>
</dbReference>
<dbReference type="PRINTS" id="PR00297">
    <property type="entry name" value="CHAPERONIN10"/>
</dbReference>
<dbReference type="InterPro" id="IPR011032">
    <property type="entry name" value="GroES-like_sf"/>
</dbReference>
<dbReference type="GO" id="GO:0051087">
    <property type="term" value="F:protein-folding chaperone binding"/>
    <property type="evidence" value="ECO:0007669"/>
    <property type="project" value="TreeGrafter"/>
</dbReference>
<dbReference type="GO" id="GO:0005524">
    <property type="term" value="F:ATP binding"/>
    <property type="evidence" value="ECO:0007669"/>
    <property type="project" value="InterPro"/>
</dbReference>
<dbReference type="GO" id="GO:0046872">
    <property type="term" value="F:metal ion binding"/>
    <property type="evidence" value="ECO:0007669"/>
    <property type="project" value="TreeGrafter"/>
</dbReference>
<organism evidence="8 9">
    <name type="scientific">Pseudo-nitzschia multistriata</name>
    <dbReference type="NCBI Taxonomy" id="183589"/>
    <lineage>
        <taxon>Eukaryota</taxon>
        <taxon>Sar</taxon>
        <taxon>Stramenopiles</taxon>
        <taxon>Ochrophyta</taxon>
        <taxon>Bacillariophyta</taxon>
        <taxon>Bacillariophyceae</taxon>
        <taxon>Bacillariophycidae</taxon>
        <taxon>Bacillariales</taxon>
        <taxon>Bacillariaceae</taxon>
        <taxon>Pseudo-nitzschia</taxon>
    </lineage>
</organism>
<evidence type="ECO:0000256" key="7">
    <source>
        <dbReference type="SAM" id="SignalP"/>
    </source>
</evidence>
<dbReference type="CDD" id="cd00320">
    <property type="entry name" value="cpn10"/>
    <property type="match status" value="2"/>
</dbReference>
<dbReference type="AlphaFoldDB" id="A0A448Z345"/>
<evidence type="ECO:0000256" key="2">
    <source>
        <dbReference type="ARBA" id="ARBA00023186"/>
    </source>
</evidence>
<dbReference type="OrthoDB" id="184876at2759"/>
<feature type="chain" id="PRO_5019373287" description="20 kDa chaperonin, chloroplastic" evidence="7">
    <location>
        <begin position="18"/>
        <end position="239"/>
    </location>
</feature>
<evidence type="ECO:0000313" key="8">
    <source>
        <dbReference type="EMBL" id="VEU36420.1"/>
    </source>
</evidence>
<dbReference type="InterPro" id="IPR020818">
    <property type="entry name" value="Chaperonin_GroES"/>
</dbReference>
<feature type="signal peptide" evidence="7">
    <location>
        <begin position="1"/>
        <end position="17"/>
    </location>
</feature>
<dbReference type="Proteomes" id="UP000291116">
    <property type="component" value="Unassembled WGS sequence"/>
</dbReference>
<evidence type="ECO:0000313" key="9">
    <source>
        <dbReference type="Proteomes" id="UP000291116"/>
    </source>
</evidence>
<dbReference type="GO" id="GO:0044183">
    <property type="term" value="F:protein folding chaperone"/>
    <property type="evidence" value="ECO:0007669"/>
    <property type="project" value="InterPro"/>
</dbReference>
<evidence type="ECO:0000256" key="1">
    <source>
        <dbReference type="ARBA" id="ARBA00006975"/>
    </source>
</evidence>
<dbReference type="InterPro" id="IPR037124">
    <property type="entry name" value="Chaperonin_GroES_sf"/>
</dbReference>
<comment type="similarity">
    <text evidence="1 6">Belongs to the GroES chaperonin family.</text>
</comment>
<dbReference type="Pfam" id="PF00166">
    <property type="entry name" value="Cpn10"/>
    <property type="match status" value="2"/>
</dbReference>
<dbReference type="GO" id="GO:0051082">
    <property type="term" value="F:unfolded protein binding"/>
    <property type="evidence" value="ECO:0007669"/>
    <property type="project" value="TreeGrafter"/>
</dbReference>
<evidence type="ECO:0000256" key="4">
    <source>
        <dbReference type="ARBA" id="ARBA00073031"/>
    </source>
</evidence>
<dbReference type="Gene3D" id="2.30.33.40">
    <property type="entry name" value="GroES chaperonin"/>
    <property type="match status" value="2"/>
</dbReference>
<keyword evidence="7" id="KW-0732">Signal</keyword>
<dbReference type="EMBL" id="CAACVS010000089">
    <property type="protein sequence ID" value="VEU36420.1"/>
    <property type="molecule type" value="Genomic_DNA"/>
</dbReference>
<accession>A0A448Z345</accession>
<gene>
    <name evidence="8" type="ORF">PSNMU_V1.4_AUG-EV-PASAV3_0031760</name>
</gene>
<evidence type="ECO:0000256" key="6">
    <source>
        <dbReference type="RuleBase" id="RU003479"/>
    </source>
</evidence>
<dbReference type="SUPFAM" id="SSF50129">
    <property type="entry name" value="GroES-like"/>
    <property type="match status" value="2"/>
</dbReference>
<keyword evidence="9" id="KW-1185">Reference proteome</keyword>
<keyword evidence="2 6" id="KW-0143">Chaperone</keyword>
<dbReference type="SMART" id="SM00883">
    <property type="entry name" value="Cpn10"/>
    <property type="match status" value="2"/>
</dbReference>
<evidence type="ECO:0000256" key="3">
    <source>
        <dbReference type="ARBA" id="ARBA00031971"/>
    </source>
</evidence>
<proteinExistence type="inferred from homology"/>